<comment type="caution">
    <text evidence="1">The sequence shown here is derived from an EMBL/GenBank/DDBJ whole genome shotgun (WGS) entry which is preliminary data.</text>
</comment>
<organism evidence="1">
    <name type="scientific">marine sediment metagenome</name>
    <dbReference type="NCBI Taxonomy" id="412755"/>
    <lineage>
        <taxon>unclassified sequences</taxon>
        <taxon>metagenomes</taxon>
        <taxon>ecological metagenomes</taxon>
    </lineage>
</organism>
<proteinExistence type="predicted"/>
<reference evidence="1" key="1">
    <citation type="journal article" date="2015" name="Nature">
        <title>Complex archaea that bridge the gap between prokaryotes and eukaryotes.</title>
        <authorList>
            <person name="Spang A."/>
            <person name="Saw J.H."/>
            <person name="Jorgensen S.L."/>
            <person name="Zaremba-Niedzwiedzka K."/>
            <person name="Martijn J."/>
            <person name="Lind A.E."/>
            <person name="van Eijk R."/>
            <person name="Schleper C."/>
            <person name="Guy L."/>
            <person name="Ettema T.J."/>
        </authorList>
    </citation>
    <scope>NUCLEOTIDE SEQUENCE</scope>
</reference>
<sequence length="198" mass="22757">MNIYEMYVFHWKKPGFWVRRTTWGSTIAKITDVGPLSGRAPYYGNPVVKADVFDIHTGQRTDTDFIIDTAGTHKTWYWVQPPDWSGEEPFDPKAGRVLINVPYEKNKVASRMGARWSDILDSWWIPEDEKLIGKARDEGFFEPVPGRVFFKLPYEDRVLANRVGAKWEGHLKLWSLPETAVEAIATLEQAGYQPVPND</sequence>
<dbReference type="AlphaFoldDB" id="A0A0F9XAL8"/>
<dbReference type="EMBL" id="LAZR01000066">
    <property type="protein sequence ID" value="KKN96101.1"/>
    <property type="molecule type" value="Genomic_DNA"/>
</dbReference>
<protein>
    <recommendedName>
        <fullName evidence="2">DUF5710 domain-containing protein</fullName>
    </recommendedName>
</protein>
<evidence type="ECO:0008006" key="2">
    <source>
        <dbReference type="Google" id="ProtNLM"/>
    </source>
</evidence>
<accession>A0A0F9XAL8</accession>
<gene>
    <name evidence="1" type="ORF">LCGC14_0170300</name>
</gene>
<evidence type="ECO:0000313" key="1">
    <source>
        <dbReference type="EMBL" id="KKN96101.1"/>
    </source>
</evidence>
<name>A0A0F9XAL8_9ZZZZ</name>